<evidence type="ECO:0000313" key="3">
    <source>
        <dbReference type="Proteomes" id="UP000799440"/>
    </source>
</evidence>
<protein>
    <submittedName>
        <fullName evidence="2">Uncharacterized protein</fullName>
    </submittedName>
</protein>
<evidence type="ECO:0000313" key="2">
    <source>
        <dbReference type="EMBL" id="KAF2750134.1"/>
    </source>
</evidence>
<feature type="compositionally biased region" description="Basic and acidic residues" evidence="1">
    <location>
        <begin position="199"/>
        <end position="216"/>
    </location>
</feature>
<gene>
    <name evidence="2" type="ORF">M011DRAFT_474608</name>
</gene>
<keyword evidence="3" id="KW-1185">Reference proteome</keyword>
<dbReference type="Proteomes" id="UP000799440">
    <property type="component" value="Unassembled WGS sequence"/>
</dbReference>
<dbReference type="EMBL" id="MU006564">
    <property type="protein sequence ID" value="KAF2750134.1"/>
    <property type="molecule type" value="Genomic_DNA"/>
</dbReference>
<feature type="region of interest" description="Disordered" evidence="1">
    <location>
        <begin position="191"/>
        <end position="216"/>
    </location>
</feature>
<reference evidence="2" key="1">
    <citation type="journal article" date="2020" name="Stud. Mycol.">
        <title>101 Dothideomycetes genomes: a test case for predicting lifestyles and emergence of pathogens.</title>
        <authorList>
            <person name="Haridas S."/>
            <person name="Albert R."/>
            <person name="Binder M."/>
            <person name="Bloem J."/>
            <person name="Labutti K."/>
            <person name="Salamov A."/>
            <person name="Andreopoulos B."/>
            <person name="Baker S."/>
            <person name="Barry K."/>
            <person name="Bills G."/>
            <person name="Bluhm B."/>
            <person name="Cannon C."/>
            <person name="Castanera R."/>
            <person name="Culley D."/>
            <person name="Daum C."/>
            <person name="Ezra D."/>
            <person name="Gonzalez J."/>
            <person name="Henrissat B."/>
            <person name="Kuo A."/>
            <person name="Liang C."/>
            <person name="Lipzen A."/>
            <person name="Lutzoni F."/>
            <person name="Magnuson J."/>
            <person name="Mondo S."/>
            <person name="Nolan M."/>
            <person name="Ohm R."/>
            <person name="Pangilinan J."/>
            <person name="Park H.-J."/>
            <person name="Ramirez L."/>
            <person name="Alfaro M."/>
            <person name="Sun H."/>
            <person name="Tritt A."/>
            <person name="Yoshinaga Y."/>
            <person name="Zwiers L.-H."/>
            <person name="Turgeon B."/>
            <person name="Goodwin S."/>
            <person name="Spatafora J."/>
            <person name="Crous P."/>
            <person name="Grigoriev I."/>
        </authorList>
    </citation>
    <scope>NUCLEOTIDE SEQUENCE</scope>
    <source>
        <strain evidence="2">CBS 119925</strain>
    </source>
</reference>
<accession>A0A6A6VK83</accession>
<organism evidence="2 3">
    <name type="scientific">Sporormia fimetaria CBS 119925</name>
    <dbReference type="NCBI Taxonomy" id="1340428"/>
    <lineage>
        <taxon>Eukaryota</taxon>
        <taxon>Fungi</taxon>
        <taxon>Dikarya</taxon>
        <taxon>Ascomycota</taxon>
        <taxon>Pezizomycotina</taxon>
        <taxon>Dothideomycetes</taxon>
        <taxon>Pleosporomycetidae</taxon>
        <taxon>Pleosporales</taxon>
        <taxon>Sporormiaceae</taxon>
        <taxon>Sporormia</taxon>
    </lineage>
</organism>
<dbReference type="AlphaFoldDB" id="A0A6A6VK83"/>
<proteinExistence type="predicted"/>
<evidence type="ECO:0000256" key="1">
    <source>
        <dbReference type="SAM" id="MobiDB-lite"/>
    </source>
</evidence>
<sequence length="253" mass="28624">MATADPLVTAGAQGVVLLPLLFQGNQHRRQLQAHDEELAALRRDNSQRHTEKPPVESRKPADEIVKKLSEELNVSEKLSDFQALPRNSSVDQVIANLVNETAARTAIESPYSKLNYDILRFFEFTEEVITSLQCQPLNTCHAGILQEWMTTTKSLAEYSNHPVRPAYRFAQKLLERLMNVNASWQSARAEGQEAGSKLQEARERLQEEQKRAEDLRSRNTVLENELTESKEAILTARRDEGLAKADANNFEAK</sequence>
<name>A0A6A6VK83_9PLEO</name>